<protein>
    <submittedName>
        <fullName evidence="8">DoxX family membrane protein</fullName>
    </submittedName>
</protein>
<dbReference type="PANTHER" id="PTHR33452">
    <property type="entry name" value="OXIDOREDUCTASE CATD-RELATED"/>
    <property type="match status" value="1"/>
</dbReference>
<dbReference type="Proteomes" id="UP001597544">
    <property type="component" value="Unassembled WGS sequence"/>
</dbReference>
<evidence type="ECO:0000313" key="8">
    <source>
        <dbReference type="EMBL" id="MFD2516137.1"/>
    </source>
</evidence>
<dbReference type="SUPFAM" id="SSF75169">
    <property type="entry name" value="DsrEFH-like"/>
    <property type="match status" value="1"/>
</dbReference>
<evidence type="ECO:0000256" key="1">
    <source>
        <dbReference type="ARBA" id="ARBA00004651"/>
    </source>
</evidence>
<evidence type="ECO:0000256" key="2">
    <source>
        <dbReference type="ARBA" id="ARBA00006679"/>
    </source>
</evidence>
<dbReference type="Pfam" id="PF07681">
    <property type="entry name" value="DoxX"/>
    <property type="match status" value="1"/>
</dbReference>
<keyword evidence="5 7" id="KW-1133">Transmembrane helix</keyword>
<proteinExistence type="inferred from homology"/>
<feature type="transmembrane region" description="Helical" evidence="7">
    <location>
        <begin position="111"/>
        <end position="130"/>
    </location>
</feature>
<evidence type="ECO:0000256" key="6">
    <source>
        <dbReference type="ARBA" id="ARBA00023136"/>
    </source>
</evidence>
<dbReference type="PANTHER" id="PTHR33452:SF1">
    <property type="entry name" value="INNER MEMBRANE PROTEIN YPHA-RELATED"/>
    <property type="match status" value="1"/>
</dbReference>
<feature type="transmembrane region" description="Helical" evidence="7">
    <location>
        <begin position="150"/>
        <end position="170"/>
    </location>
</feature>
<sequence>MESTPKQKISFLVLRSLGSLIFIMAGVSHFLKTTGAAARLEKAPFAHLATWIAPAETLILLSGVGLLVGGFMLLAGFKTKLASVGLLAILIPITLTVQVGSGDYGPLFKNVALLGLLIFFIINGAVYYSIDTLLEQKKRIIPIPARNKGYVTIVAIGLMVLLGSCATTSAQNTTHQVTTAPAVNTNYAVLISQPNHLKAAVNTAETITKDSKYNRDSFVVMACGKSVEAFKKDGGMAAEIAKGRASGVTYMLCGMSLKQFNIIAADLVDGVEITPNGLTYMFDLKQKGYTTVEL</sequence>
<dbReference type="Gene3D" id="3.40.1260.10">
    <property type="entry name" value="DsrEFH-like"/>
    <property type="match status" value="1"/>
</dbReference>
<comment type="subcellular location">
    <subcellularLocation>
        <location evidence="1">Cell membrane</location>
        <topology evidence="1">Multi-pass membrane protein</topology>
    </subcellularLocation>
</comment>
<name>A0ABW5ISU4_9BACT</name>
<keyword evidence="9" id="KW-1185">Reference proteome</keyword>
<evidence type="ECO:0000256" key="4">
    <source>
        <dbReference type="ARBA" id="ARBA00022692"/>
    </source>
</evidence>
<keyword evidence="4 7" id="KW-0812">Transmembrane</keyword>
<feature type="transmembrane region" description="Helical" evidence="7">
    <location>
        <begin position="81"/>
        <end position="99"/>
    </location>
</feature>
<evidence type="ECO:0000256" key="7">
    <source>
        <dbReference type="SAM" id="Phobius"/>
    </source>
</evidence>
<evidence type="ECO:0000256" key="3">
    <source>
        <dbReference type="ARBA" id="ARBA00022475"/>
    </source>
</evidence>
<feature type="transmembrane region" description="Helical" evidence="7">
    <location>
        <begin position="51"/>
        <end position="74"/>
    </location>
</feature>
<dbReference type="InterPro" id="IPR051907">
    <property type="entry name" value="DoxX-like_oxidoreductase"/>
</dbReference>
<evidence type="ECO:0000256" key="5">
    <source>
        <dbReference type="ARBA" id="ARBA00022989"/>
    </source>
</evidence>
<accession>A0ABW5ISU4</accession>
<evidence type="ECO:0000313" key="9">
    <source>
        <dbReference type="Proteomes" id="UP001597544"/>
    </source>
</evidence>
<keyword evidence="3" id="KW-1003">Cell membrane</keyword>
<organism evidence="8 9">
    <name type="scientific">Pontibacter locisalis</name>
    <dbReference type="NCBI Taxonomy" id="1719035"/>
    <lineage>
        <taxon>Bacteria</taxon>
        <taxon>Pseudomonadati</taxon>
        <taxon>Bacteroidota</taxon>
        <taxon>Cytophagia</taxon>
        <taxon>Cytophagales</taxon>
        <taxon>Hymenobacteraceae</taxon>
        <taxon>Pontibacter</taxon>
    </lineage>
</organism>
<reference evidence="9" key="1">
    <citation type="journal article" date="2019" name="Int. J. Syst. Evol. Microbiol.">
        <title>The Global Catalogue of Microorganisms (GCM) 10K type strain sequencing project: providing services to taxonomists for standard genome sequencing and annotation.</title>
        <authorList>
            <consortium name="The Broad Institute Genomics Platform"/>
            <consortium name="The Broad Institute Genome Sequencing Center for Infectious Disease"/>
            <person name="Wu L."/>
            <person name="Ma J."/>
        </authorList>
    </citation>
    <scope>NUCLEOTIDE SEQUENCE [LARGE SCALE GENOMIC DNA]</scope>
    <source>
        <strain evidence="9">KCTC 42498</strain>
    </source>
</reference>
<dbReference type="InterPro" id="IPR027396">
    <property type="entry name" value="DsrEFH-like"/>
</dbReference>
<dbReference type="InterPro" id="IPR032808">
    <property type="entry name" value="DoxX"/>
</dbReference>
<comment type="caution">
    <text evidence="8">The sequence shown here is derived from an EMBL/GenBank/DDBJ whole genome shotgun (WGS) entry which is preliminary data.</text>
</comment>
<dbReference type="EMBL" id="JBHULU010000037">
    <property type="protein sequence ID" value="MFD2516137.1"/>
    <property type="molecule type" value="Genomic_DNA"/>
</dbReference>
<keyword evidence="6 7" id="KW-0472">Membrane</keyword>
<feature type="transmembrane region" description="Helical" evidence="7">
    <location>
        <begin position="12"/>
        <end position="31"/>
    </location>
</feature>
<dbReference type="RefSeq" id="WP_377512351.1">
    <property type="nucleotide sequence ID" value="NZ_JBHULU010000037.1"/>
</dbReference>
<comment type="similarity">
    <text evidence="2">Belongs to the DoxX family.</text>
</comment>
<gene>
    <name evidence="8" type="ORF">ACFSRY_19860</name>
</gene>